<dbReference type="InterPro" id="IPR049945">
    <property type="entry name" value="AAA_22"/>
</dbReference>
<proteinExistence type="predicted"/>
<dbReference type="EMBL" id="JANDBC010000002">
    <property type="protein sequence ID" value="MCP9292309.1"/>
    <property type="molecule type" value="Genomic_DNA"/>
</dbReference>
<comment type="caution">
    <text evidence="3">The sequence shown here is derived from an EMBL/GenBank/DDBJ whole genome shotgun (WGS) entry which is preliminary data.</text>
</comment>
<organism evidence="3 4">
    <name type="scientific">Gracilimonas sediminicola</name>
    <dbReference type="NCBI Taxonomy" id="2952158"/>
    <lineage>
        <taxon>Bacteria</taxon>
        <taxon>Pseudomonadati</taxon>
        <taxon>Balneolota</taxon>
        <taxon>Balneolia</taxon>
        <taxon>Balneolales</taxon>
        <taxon>Balneolaceae</taxon>
        <taxon>Gracilimonas</taxon>
    </lineage>
</organism>
<reference evidence="3" key="1">
    <citation type="submission" date="2022-06" db="EMBL/GenBank/DDBJ databases">
        <title>Gracilimonas sp. CAU 1638 isolated from sea sediment.</title>
        <authorList>
            <person name="Kim W."/>
        </authorList>
    </citation>
    <scope>NUCLEOTIDE SEQUENCE</scope>
    <source>
        <strain evidence="3">CAU 1638</strain>
    </source>
</reference>
<dbReference type="InterPro" id="IPR027417">
    <property type="entry name" value="P-loop_NTPase"/>
</dbReference>
<dbReference type="Pfam" id="PF13401">
    <property type="entry name" value="AAA_22"/>
    <property type="match status" value="1"/>
</dbReference>
<dbReference type="Gene3D" id="3.40.50.300">
    <property type="entry name" value="P-loop containing nucleotide triphosphate hydrolases"/>
    <property type="match status" value="1"/>
</dbReference>
<dbReference type="GO" id="GO:0016887">
    <property type="term" value="F:ATP hydrolysis activity"/>
    <property type="evidence" value="ECO:0007669"/>
    <property type="project" value="InterPro"/>
</dbReference>
<protein>
    <submittedName>
        <fullName evidence="3">AAA family ATPase</fullName>
    </submittedName>
</protein>
<feature type="coiled-coil region" evidence="1">
    <location>
        <begin position="513"/>
        <end position="551"/>
    </location>
</feature>
<dbReference type="RefSeq" id="WP_255135190.1">
    <property type="nucleotide sequence ID" value="NZ_JANDBC010000002.1"/>
</dbReference>
<sequence length="1007" mass="117578">MKSDYSRDTILEQLRNEWLSEVKAKLESGLEAEVQQLQDLLQQTQSGIEADETEKALRKFTEKVQADIEKAETDGKPDNNVEWLENLKPVLSQIQEEVVLPQQESRFESQNDDSGMTKFGKVFKRSARGIQRGVNATSNGVRKVFGGSEKKPPVWKQTIPLQFVVRIHVLRLDKWMREWNNEIQKLKAEVLMEADAWTLHSGGLITYEKKEGEGEKLVPGEPAEITPTQKDLEIFFQEALQKLEQLKSVNTQKLQEHLQSVGDEIERAVSLTGTFERPVSEYTKTKIVHRQNSIQTRRQNDDKVWGELLNVLVQRVLLSMKFMQLHEMMEERTGGFSEAITEFFEDHIESPCKQLMEQLEEAISIFDESEDRPLKQVRQLSSEHQEKMIGFIDQQILEPLGEFTEDAVLGTKFERFTSAIPEWTNEQPEKATLIEKLDLTHLPPVYEFEQVDWQVLVQRVISNHMVKEFMPKEIKAEQFLMKVMQSLQEISQIIYTNLEIADEVKKSDEEEPIQVAREGLERAKTKLEELQEDVREQRESLEGKLQEKQHAAFVKLAMLLEKQDVSEVRLAGAEYKAKQAAVDWKTKLQVWWARISEKGELFGRFVWKKIKQYSEAVRKFLGFAEKEKLEGDKTDLATFLSETDEQIAGLPFIYRRLFDFNKEIDERFYIRKPEQFDRFKKGYELWQNNFPSTFAIVGEKGSGKSLFISLLMEEVLTKHDVIEINFEDTIWTADEIMEQVSDALKLDETESIEDLIAAIKRKKKRVVIILENIQNCYVRNISGFEAMEQLLLLISETNKEIMWIASTTRYGWLFLDKVLNIADYFTHAVETDNLNAQQIEELILKRHRASGYQLKFLPDDATKKSRNFRKLMDDEEKTQEYLQDRYFEKLAKLSEGNSSIAMIFWIRSIREYDDSHFYIDPFDFTAINRIDELDSTELFALAAFVLHDSLMPEHLAKVLNQPLRDSKLLVSRLTSRSILFKTEHGYMLNHLIYRQVVRVLKEANFIH</sequence>
<dbReference type="AlphaFoldDB" id="A0A9X2L4T2"/>
<feature type="coiled-coil region" evidence="1">
    <location>
        <begin position="23"/>
        <end position="54"/>
    </location>
</feature>
<evidence type="ECO:0000313" key="3">
    <source>
        <dbReference type="EMBL" id="MCP9292309.1"/>
    </source>
</evidence>
<evidence type="ECO:0000259" key="2">
    <source>
        <dbReference type="Pfam" id="PF13401"/>
    </source>
</evidence>
<evidence type="ECO:0000313" key="4">
    <source>
        <dbReference type="Proteomes" id="UP001139125"/>
    </source>
</evidence>
<dbReference type="SUPFAM" id="SSF52540">
    <property type="entry name" value="P-loop containing nucleoside triphosphate hydrolases"/>
    <property type="match status" value="1"/>
</dbReference>
<gene>
    <name evidence="3" type="ORF">NM125_12045</name>
</gene>
<accession>A0A9X2L4T2</accession>
<keyword evidence="1" id="KW-0175">Coiled coil</keyword>
<dbReference type="Proteomes" id="UP001139125">
    <property type="component" value="Unassembled WGS sequence"/>
</dbReference>
<keyword evidence="4" id="KW-1185">Reference proteome</keyword>
<name>A0A9X2L4T2_9BACT</name>
<feature type="domain" description="ORC1/DEAH AAA+ ATPase" evidence="2">
    <location>
        <begin position="695"/>
        <end position="795"/>
    </location>
</feature>
<evidence type="ECO:0000256" key="1">
    <source>
        <dbReference type="SAM" id="Coils"/>
    </source>
</evidence>